<sequence>MAMVTLLSQFQGALLGTFGAKADSGGQNNVLEELYSQPRLNEGDVADSDLKEWWANLLQQYFSTPSALSLGQAIPSALLTFDLEQVTETTLAGIHGTSIATLTTADLTLFKEILHMSLSQPSPVDWIKYRNLSADLNWTALLEQVDQWFQTHPSDIPFNLFIDLTVYRLAIAGPDFHLAMSGLDGISPHQELLAMMMSSLFGARYGLAGFPSQYLIDVRPELKLFGQCLFAQWAGAEKAAKVQTWAISPRGNLRQRRQQRQAYQKVEVL</sequence>
<dbReference type="Proteomes" id="UP001154265">
    <property type="component" value="Unassembled WGS sequence"/>
</dbReference>
<proteinExistence type="predicted"/>
<comment type="caution">
    <text evidence="1">The sequence shown here is derived from an EMBL/GenBank/DDBJ whole genome shotgun (WGS) entry which is preliminary data.</text>
</comment>
<gene>
    <name evidence="1" type="ORF">L3556_01700</name>
</gene>
<accession>A0ABT6EUZ3</accession>
<dbReference type="RefSeq" id="WP_277865569.1">
    <property type="nucleotide sequence ID" value="NZ_JAKKUT010000001.1"/>
</dbReference>
<reference evidence="1" key="2">
    <citation type="submission" date="2022-01" db="EMBL/GenBank/DDBJ databases">
        <authorList>
            <person name="Zivanovic Y."/>
            <person name="Moreira D."/>
            <person name="Lopez-Garcia P."/>
        </authorList>
    </citation>
    <scope>NUCLEOTIDE SEQUENCE</scope>
    <source>
        <strain evidence="1">G9</strain>
    </source>
</reference>
<reference evidence="1" key="1">
    <citation type="journal article" date="2022" name="Genome Biol. Evol.">
        <title>A New Gene Family Diagnostic for Intracellular Biomineralization of Amorphous Ca Carbonates by Cyanobacteria.</title>
        <authorList>
            <person name="Benzerara K."/>
            <person name="Duprat E."/>
            <person name="Bitard-Feildel T."/>
            <person name="Caumes G."/>
            <person name="Cassier-Chauvat C."/>
            <person name="Chauvat F."/>
            <person name="Dezi M."/>
            <person name="Diop S.I."/>
            <person name="Gaschignard G."/>
            <person name="Gorgen S."/>
            <person name="Gugger M."/>
            <person name="Lopez-Garcia P."/>
            <person name="Millet M."/>
            <person name="Skouri-Panet F."/>
            <person name="Moreira D."/>
            <person name="Callebaut I."/>
        </authorList>
    </citation>
    <scope>NUCLEOTIDE SEQUENCE</scope>
    <source>
        <strain evidence="1">G9</strain>
    </source>
</reference>
<keyword evidence="2" id="KW-1185">Reference proteome</keyword>
<dbReference type="EMBL" id="JAKKUT010000001">
    <property type="protein sequence ID" value="MDG2989653.1"/>
    <property type="molecule type" value="Genomic_DNA"/>
</dbReference>
<name>A0ABT6EUZ3_9SYNE</name>
<evidence type="ECO:0000313" key="1">
    <source>
        <dbReference type="EMBL" id="MDG2989653.1"/>
    </source>
</evidence>
<evidence type="ECO:0000313" key="2">
    <source>
        <dbReference type="Proteomes" id="UP001154265"/>
    </source>
</evidence>
<protein>
    <submittedName>
        <fullName evidence="1">Uncharacterized protein</fullName>
    </submittedName>
</protein>
<organism evidence="1 2">
    <name type="scientific">Candidatus Synechococcus calcipolaris G9</name>
    <dbReference type="NCBI Taxonomy" id="1497997"/>
    <lineage>
        <taxon>Bacteria</taxon>
        <taxon>Bacillati</taxon>
        <taxon>Cyanobacteriota</taxon>
        <taxon>Cyanophyceae</taxon>
        <taxon>Synechococcales</taxon>
        <taxon>Synechococcaceae</taxon>
        <taxon>Synechococcus</taxon>
    </lineage>
</organism>